<organism evidence="2">
    <name type="scientific">Streptomyces sp. R08</name>
    <dbReference type="NCBI Taxonomy" id="3238624"/>
    <lineage>
        <taxon>Bacteria</taxon>
        <taxon>Bacillati</taxon>
        <taxon>Actinomycetota</taxon>
        <taxon>Actinomycetes</taxon>
        <taxon>Kitasatosporales</taxon>
        <taxon>Streptomycetaceae</taxon>
        <taxon>Streptomyces</taxon>
    </lineage>
</organism>
<proteinExistence type="predicted"/>
<feature type="region of interest" description="Disordered" evidence="1">
    <location>
        <begin position="1"/>
        <end position="47"/>
    </location>
</feature>
<dbReference type="EMBL" id="CP163431">
    <property type="protein sequence ID" value="XDQ06271.1"/>
    <property type="molecule type" value="Genomic_DNA"/>
</dbReference>
<dbReference type="AlphaFoldDB" id="A0AB39MIP3"/>
<gene>
    <name evidence="2" type="ORF">AB5J58_41620</name>
</gene>
<dbReference type="RefSeq" id="WP_369191255.1">
    <property type="nucleotide sequence ID" value="NZ_CP163431.1"/>
</dbReference>
<evidence type="ECO:0000313" key="2">
    <source>
        <dbReference type="EMBL" id="XDQ06271.1"/>
    </source>
</evidence>
<sequence>MISRARTRHGRSDVAHPALSARLDTTGTAPPGSAWIGTARSYPALPG</sequence>
<evidence type="ECO:0000256" key="1">
    <source>
        <dbReference type="SAM" id="MobiDB-lite"/>
    </source>
</evidence>
<reference evidence="2" key="1">
    <citation type="submission" date="2024-07" db="EMBL/GenBank/DDBJ databases">
        <authorList>
            <person name="Yu S.T."/>
        </authorList>
    </citation>
    <scope>NUCLEOTIDE SEQUENCE</scope>
    <source>
        <strain evidence="2">R08</strain>
    </source>
</reference>
<accession>A0AB39MIP3</accession>
<name>A0AB39MIP3_9ACTN</name>
<protein>
    <submittedName>
        <fullName evidence="2">Uncharacterized protein</fullName>
    </submittedName>
</protein>